<name>A0A498L079_9EURY</name>
<accession>A0A498L079</accession>
<organism evidence="2 3">
    <name type="scientific">Halorientalis pallida</name>
    <dbReference type="NCBI Taxonomy" id="2479928"/>
    <lineage>
        <taxon>Archaea</taxon>
        <taxon>Methanobacteriati</taxon>
        <taxon>Methanobacteriota</taxon>
        <taxon>Stenosarchaea group</taxon>
        <taxon>Halobacteria</taxon>
        <taxon>Halobacteriales</taxon>
        <taxon>Haloarculaceae</taxon>
        <taxon>Halorientalis</taxon>
    </lineage>
</organism>
<evidence type="ECO:0000313" key="3">
    <source>
        <dbReference type="Proteomes" id="UP000289691"/>
    </source>
</evidence>
<dbReference type="EMBL" id="RDFA01000001">
    <property type="protein sequence ID" value="RXK51688.1"/>
    <property type="molecule type" value="Genomic_DNA"/>
</dbReference>
<protein>
    <submittedName>
        <fullName evidence="2">Uncharacterized protein</fullName>
    </submittedName>
</protein>
<keyword evidence="1" id="KW-1133">Transmembrane helix</keyword>
<reference evidence="2 3" key="1">
    <citation type="submission" date="2019-01" db="EMBL/GenBank/DDBJ databases">
        <title>Halorientalis sp. F13-25 a new haloarchaeum isolated from hypersaline water.</title>
        <authorList>
            <person name="Ana D.-V."/>
            <person name="Cristina S.-P."/>
            <person name="Antonio V."/>
        </authorList>
    </citation>
    <scope>NUCLEOTIDE SEQUENCE [LARGE SCALE GENOMIC DNA]</scope>
    <source>
        <strain evidence="2 3">F13-25</strain>
    </source>
</reference>
<keyword evidence="1" id="KW-0472">Membrane</keyword>
<evidence type="ECO:0000256" key="1">
    <source>
        <dbReference type="SAM" id="Phobius"/>
    </source>
</evidence>
<feature type="transmembrane region" description="Helical" evidence="1">
    <location>
        <begin position="38"/>
        <end position="55"/>
    </location>
</feature>
<proteinExistence type="predicted"/>
<dbReference type="AlphaFoldDB" id="A0A498L079"/>
<dbReference type="Proteomes" id="UP000289691">
    <property type="component" value="Unassembled WGS sequence"/>
</dbReference>
<feature type="transmembrane region" description="Helical" evidence="1">
    <location>
        <begin position="12"/>
        <end position="32"/>
    </location>
</feature>
<gene>
    <name evidence="2" type="ORF">EAF64_03385</name>
</gene>
<dbReference type="RefSeq" id="WP_129067549.1">
    <property type="nucleotide sequence ID" value="NZ_RDFA01000001.1"/>
</dbReference>
<evidence type="ECO:0000313" key="2">
    <source>
        <dbReference type="EMBL" id="RXK51688.1"/>
    </source>
</evidence>
<keyword evidence="3" id="KW-1185">Reference proteome</keyword>
<keyword evidence="1" id="KW-0812">Transmembrane</keyword>
<sequence length="73" mass="7506">MSASALDHLDTFPVAIPVVVSLAAVLGTFLVGTGLPPLAAALVPLVALVLLVVFARRSRQGTTFIVGPDRARV</sequence>
<comment type="caution">
    <text evidence="2">The sequence shown here is derived from an EMBL/GenBank/DDBJ whole genome shotgun (WGS) entry which is preliminary data.</text>
</comment>